<reference evidence="2 3" key="1">
    <citation type="journal article" date="2023" name="bioRxiv">
        <title>Conserved and derived expression patterns and positive selection on dental genes reveal complex evolutionary context of ever-growing rodent molars.</title>
        <authorList>
            <person name="Calamari Z.T."/>
            <person name="Song A."/>
            <person name="Cohen E."/>
            <person name="Akter M."/>
            <person name="Roy R.D."/>
            <person name="Hallikas O."/>
            <person name="Christensen M.M."/>
            <person name="Li P."/>
            <person name="Marangoni P."/>
            <person name="Jernvall J."/>
            <person name="Klein O.D."/>
        </authorList>
    </citation>
    <scope>NUCLEOTIDE SEQUENCE [LARGE SCALE GENOMIC DNA]</scope>
    <source>
        <strain evidence="2">V071</strain>
    </source>
</reference>
<protein>
    <submittedName>
        <fullName evidence="2">Uncharacterized protein</fullName>
    </submittedName>
</protein>
<keyword evidence="3" id="KW-1185">Reference proteome</keyword>
<name>A0AAW0K1D7_MYOGA</name>
<sequence>MTKINKAGGGRKGQRNRRGLSSPSWGCADCAIFLWETPTEAKESRPKAEN</sequence>
<gene>
    <name evidence="2" type="ORF">U0070_015263</name>
</gene>
<evidence type="ECO:0000313" key="3">
    <source>
        <dbReference type="Proteomes" id="UP001488838"/>
    </source>
</evidence>
<evidence type="ECO:0000256" key="1">
    <source>
        <dbReference type="SAM" id="MobiDB-lite"/>
    </source>
</evidence>
<dbReference type="AlphaFoldDB" id="A0AAW0K1D7"/>
<feature type="region of interest" description="Disordered" evidence="1">
    <location>
        <begin position="1"/>
        <end position="25"/>
    </location>
</feature>
<proteinExistence type="predicted"/>
<comment type="caution">
    <text evidence="2">The sequence shown here is derived from an EMBL/GenBank/DDBJ whole genome shotgun (WGS) entry which is preliminary data.</text>
</comment>
<evidence type="ECO:0000313" key="2">
    <source>
        <dbReference type="EMBL" id="KAK7832116.1"/>
    </source>
</evidence>
<accession>A0AAW0K1D7</accession>
<dbReference type="EMBL" id="JBBHLL010000011">
    <property type="protein sequence ID" value="KAK7832116.1"/>
    <property type="molecule type" value="Genomic_DNA"/>
</dbReference>
<dbReference type="Proteomes" id="UP001488838">
    <property type="component" value="Unassembled WGS sequence"/>
</dbReference>
<organism evidence="2 3">
    <name type="scientific">Myodes glareolus</name>
    <name type="common">Bank vole</name>
    <name type="synonym">Clethrionomys glareolus</name>
    <dbReference type="NCBI Taxonomy" id="447135"/>
    <lineage>
        <taxon>Eukaryota</taxon>
        <taxon>Metazoa</taxon>
        <taxon>Chordata</taxon>
        <taxon>Craniata</taxon>
        <taxon>Vertebrata</taxon>
        <taxon>Euteleostomi</taxon>
        <taxon>Mammalia</taxon>
        <taxon>Eutheria</taxon>
        <taxon>Euarchontoglires</taxon>
        <taxon>Glires</taxon>
        <taxon>Rodentia</taxon>
        <taxon>Myomorpha</taxon>
        <taxon>Muroidea</taxon>
        <taxon>Cricetidae</taxon>
        <taxon>Arvicolinae</taxon>
        <taxon>Myodes</taxon>
    </lineage>
</organism>